<dbReference type="Proteomes" id="UP000587579">
    <property type="component" value="Unassembled WGS sequence"/>
</dbReference>
<dbReference type="RefSeq" id="WP_147148486.1">
    <property type="nucleotide sequence ID" value="NZ_JACHEZ010000010.1"/>
</dbReference>
<gene>
    <name evidence="1" type="ORF">HNQ05_002221</name>
</gene>
<accession>A0ABR6P6C6</accession>
<keyword evidence="1" id="KW-0436">Ligase</keyword>
<organism evidence="1 2">
    <name type="scientific">Oceanithermus desulfurans</name>
    <dbReference type="NCBI Taxonomy" id="227924"/>
    <lineage>
        <taxon>Bacteria</taxon>
        <taxon>Thermotogati</taxon>
        <taxon>Deinococcota</taxon>
        <taxon>Deinococci</taxon>
        <taxon>Thermales</taxon>
        <taxon>Thermaceae</taxon>
        <taxon>Oceanithermus</taxon>
    </lineage>
</organism>
<proteinExistence type="predicted"/>
<sequence length="489" mass="55765">MAKSSTKLDLALQVLRRFDPAPVLTSLQRKKALVVARKATREVPAYREFLKTQGLEPKDVEEISWSQWDQLPITDKDTYIRKYPLEHRCLNGNLPMRGKIDESGGASGQPTEWVHSLEEEGPLLETIGLYRKIWWPDAREIILVNAFSCGPWSGGVTLTLLLRNDMLVKTVGTDIEGVLQTLRSFGTKYQYIISGYPLFLSEILKRDFPWNNYRIDLITGGDAHSIGWQQQVERQINGRVVSAYGASDINVGLGVQTPLTHAIRSALLHEEKLRHRLSWYGEAPMIFQYNPLNILVEQNERELVMTYLTPLKAHPIVRYNIHDEGKVFTYQELRALVVSQAPALKVLFEESHLRLPFLIVEGRSDGALSFDGANVQPNQIEDILSGVPEVNRFKMLRREIPPHFVILIEVEGASSVDESLREHLSQTLTKELARRNRDFAESLEVNPALVPHVILLRSQHPIFGMDDRKYRWVVKEEVLAQYSIPLPSP</sequence>
<dbReference type="EMBL" id="JACHEZ010000010">
    <property type="protein sequence ID" value="MBB6030822.1"/>
    <property type="molecule type" value="Genomic_DNA"/>
</dbReference>
<dbReference type="InterPro" id="IPR042099">
    <property type="entry name" value="ANL_N_sf"/>
</dbReference>
<protein>
    <submittedName>
        <fullName evidence="1">Phenylacetate-CoA ligase</fullName>
        <ecNumber evidence="1">6.2.1.30</ecNumber>
    </submittedName>
</protein>
<dbReference type="EC" id="6.2.1.30" evidence="1"/>
<dbReference type="GO" id="GO:0047475">
    <property type="term" value="F:phenylacetate-CoA ligase activity"/>
    <property type="evidence" value="ECO:0007669"/>
    <property type="project" value="UniProtKB-EC"/>
</dbReference>
<dbReference type="PANTHER" id="PTHR43845">
    <property type="entry name" value="BLR5969 PROTEIN"/>
    <property type="match status" value="1"/>
</dbReference>
<dbReference type="PANTHER" id="PTHR43845:SF1">
    <property type="entry name" value="BLR5969 PROTEIN"/>
    <property type="match status" value="1"/>
</dbReference>
<name>A0ABR6P6C6_9DEIN</name>
<evidence type="ECO:0000313" key="2">
    <source>
        <dbReference type="Proteomes" id="UP000587579"/>
    </source>
</evidence>
<dbReference type="Gene3D" id="3.40.50.12780">
    <property type="entry name" value="N-terminal domain of ligase-like"/>
    <property type="match status" value="1"/>
</dbReference>
<evidence type="ECO:0000313" key="1">
    <source>
        <dbReference type="EMBL" id="MBB6030822.1"/>
    </source>
</evidence>
<comment type="caution">
    <text evidence="1">The sequence shown here is derived from an EMBL/GenBank/DDBJ whole genome shotgun (WGS) entry which is preliminary data.</text>
</comment>
<keyword evidence="2" id="KW-1185">Reference proteome</keyword>
<dbReference type="SUPFAM" id="SSF56801">
    <property type="entry name" value="Acetyl-CoA synthetase-like"/>
    <property type="match status" value="1"/>
</dbReference>
<reference evidence="1 2" key="1">
    <citation type="submission" date="2020-08" db="EMBL/GenBank/DDBJ databases">
        <title>Genomic Encyclopedia of Type Strains, Phase IV (KMG-IV): sequencing the most valuable type-strain genomes for metagenomic binning, comparative biology and taxonomic classification.</title>
        <authorList>
            <person name="Goeker M."/>
        </authorList>
    </citation>
    <scope>NUCLEOTIDE SEQUENCE [LARGE SCALE GENOMIC DNA]</scope>
    <source>
        <strain evidence="1 2">DSM 15757</strain>
    </source>
</reference>